<proteinExistence type="inferred from homology"/>
<evidence type="ECO:0000256" key="1">
    <source>
        <dbReference type="ARBA" id="ARBA00007946"/>
    </source>
</evidence>
<evidence type="ECO:0008006" key="5">
    <source>
        <dbReference type="Google" id="ProtNLM"/>
    </source>
</evidence>
<sequence length="345" mass="38182">MRAENPGVVVPMHSTQSPSGIWDKAETHVLQDDFAVKVNKNSPADVSRTAIVEFVTALGLEIIPTYQPDIELRQKIEETTRLWEDEEALRPFIVSAIFLTETGYGHILDNNVKVIIALYTALILIMDSPAIAEANNAIGIPQGLCQGSIHATPGLIGTLAKLAKDSWDYFVPFAAGSIVISILDHVNGEMLERLGDTDSDALTSYPFVKYRRMLSGLPDAFSCFIWEKSRFPDVNAYLLAIPAANLVLTYINDILSLYKEELAGETTYIHDRARTTGKPTLEALRDVAQETVAAVEQVRALLGEGDARDAWDSCVQGFVGYHIANPRYRLKEVLGGEYFIDLMKY</sequence>
<evidence type="ECO:0000313" key="4">
    <source>
        <dbReference type="Proteomes" id="UP000006352"/>
    </source>
</evidence>
<reference evidence="3 4" key="1">
    <citation type="journal article" date="2012" name="Appl. Environ. Microbiol.">
        <title>Short-read sequencing for genomic analysis of the brown rot fungus Fibroporia radiculosa.</title>
        <authorList>
            <person name="Tang J.D."/>
            <person name="Perkins A.D."/>
            <person name="Sonstegard T.S."/>
            <person name="Schroeder S.G."/>
            <person name="Burgess S.C."/>
            <person name="Diehl S.V."/>
        </authorList>
    </citation>
    <scope>NUCLEOTIDE SEQUENCE [LARGE SCALE GENOMIC DNA]</scope>
    <source>
        <strain evidence="3 4">TFFH 294</strain>
    </source>
</reference>
<dbReference type="SUPFAM" id="SSF48576">
    <property type="entry name" value="Terpenoid synthases"/>
    <property type="match status" value="1"/>
</dbReference>
<comment type="similarity">
    <text evidence="1">Belongs to the trichodiene synthase family.</text>
</comment>
<organism evidence="3 4">
    <name type="scientific">Fibroporia radiculosa</name>
    <dbReference type="NCBI Taxonomy" id="599839"/>
    <lineage>
        <taxon>Eukaryota</taxon>
        <taxon>Fungi</taxon>
        <taxon>Dikarya</taxon>
        <taxon>Basidiomycota</taxon>
        <taxon>Agaricomycotina</taxon>
        <taxon>Agaricomycetes</taxon>
        <taxon>Polyporales</taxon>
        <taxon>Fibroporiaceae</taxon>
        <taxon>Fibroporia</taxon>
    </lineage>
</organism>
<dbReference type="EMBL" id="HE796868">
    <property type="protein sequence ID" value="CCL98073.1"/>
    <property type="molecule type" value="Genomic_DNA"/>
</dbReference>
<dbReference type="OrthoDB" id="2998174at2759"/>
<accession>J7SCF5</accession>
<keyword evidence="4" id="KW-1185">Reference proteome</keyword>
<dbReference type="InParanoid" id="J7SCF5"/>
<dbReference type="AlphaFoldDB" id="J7SCF5"/>
<evidence type="ECO:0000256" key="2">
    <source>
        <dbReference type="ARBA" id="ARBA00023239"/>
    </source>
</evidence>
<evidence type="ECO:0000313" key="3">
    <source>
        <dbReference type="EMBL" id="CCL98073.1"/>
    </source>
</evidence>
<name>J7SCF5_9APHY</name>
<dbReference type="InterPro" id="IPR024652">
    <property type="entry name" value="Trichodiene_synth"/>
</dbReference>
<dbReference type="HOGENOM" id="CLU_052212_0_1_1"/>
<dbReference type="Pfam" id="PF06330">
    <property type="entry name" value="TRI5"/>
    <property type="match status" value="1"/>
</dbReference>
<dbReference type="GeneID" id="24092984"/>
<dbReference type="RefSeq" id="XP_012177356.1">
    <property type="nucleotide sequence ID" value="XM_012321966.1"/>
</dbReference>
<protein>
    <recommendedName>
        <fullName evidence="5">Terpene synthase</fullName>
    </recommendedName>
</protein>
<dbReference type="GO" id="GO:0016838">
    <property type="term" value="F:carbon-oxygen lyase activity, acting on phosphates"/>
    <property type="evidence" value="ECO:0007669"/>
    <property type="project" value="InterPro"/>
</dbReference>
<dbReference type="Gene3D" id="1.10.600.10">
    <property type="entry name" value="Farnesyl Diphosphate Synthase"/>
    <property type="match status" value="1"/>
</dbReference>
<dbReference type="STRING" id="599839.J7SCF5"/>
<dbReference type="Proteomes" id="UP000006352">
    <property type="component" value="Unassembled WGS sequence"/>
</dbReference>
<keyword evidence="2" id="KW-0456">Lyase</keyword>
<gene>
    <name evidence="3" type="ORF">FIBRA_00067</name>
</gene>
<dbReference type="InterPro" id="IPR008949">
    <property type="entry name" value="Isoprenoid_synthase_dom_sf"/>
</dbReference>